<dbReference type="GO" id="GO:0004497">
    <property type="term" value="F:monooxygenase activity"/>
    <property type="evidence" value="ECO:0007669"/>
    <property type="project" value="UniProtKB-KW"/>
</dbReference>
<keyword evidence="2" id="KW-0560">Oxidoreductase</keyword>
<dbReference type="Gene3D" id="3.30.70.100">
    <property type="match status" value="1"/>
</dbReference>
<feature type="domain" description="ABM" evidence="1">
    <location>
        <begin position="3"/>
        <end position="94"/>
    </location>
</feature>
<dbReference type="InterPro" id="IPR007138">
    <property type="entry name" value="ABM_dom"/>
</dbReference>
<accession>A0A0E4CT66</accession>
<gene>
    <name evidence="2" type="ORF">BN1356_01733</name>
</gene>
<dbReference type="AlphaFoldDB" id="A0A0E4CT66"/>
<sequence length="110" mass="12824">MPITMHLYYSGKNGAAKLFAQEMEERGIASKTRQQAGNLAYDYYQSLADLETILLVDTWQNQEALDIHHASPMMQEILELREKYRLSVRAERYLSDQEGIPESDQKYHNQ</sequence>
<dbReference type="Proteomes" id="UP000198604">
    <property type="component" value="Unassembled WGS sequence"/>
</dbReference>
<dbReference type="InterPro" id="IPR011008">
    <property type="entry name" value="Dimeric_a/b-barrel"/>
</dbReference>
<dbReference type="PROSITE" id="PS51725">
    <property type="entry name" value="ABM"/>
    <property type="match status" value="1"/>
</dbReference>
<evidence type="ECO:0000259" key="1">
    <source>
        <dbReference type="PROSITE" id="PS51725"/>
    </source>
</evidence>
<keyword evidence="3" id="KW-1185">Reference proteome</keyword>
<dbReference type="EMBL" id="CTEN01000003">
    <property type="protein sequence ID" value="CQR25391.1"/>
    <property type="molecule type" value="Genomic_DNA"/>
</dbReference>
<protein>
    <submittedName>
        <fullName evidence="2">Antibiotic biosynthesis monooxygenase</fullName>
    </submittedName>
</protein>
<reference evidence="3" key="1">
    <citation type="submission" date="2015-03" db="EMBL/GenBank/DDBJ databases">
        <authorList>
            <person name="Urmite Genomes"/>
        </authorList>
    </citation>
    <scope>NUCLEOTIDE SEQUENCE [LARGE SCALE GENOMIC DNA]</scope>
    <source>
        <strain evidence="3">FF10</strain>
    </source>
</reference>
<dbReference type="SUPFAM" id="SSF54909">
    <property type="entry name" value="Dimeric alpha+beta barrel"/>
    <property type="match status" value="1"/>
</dbReference>
<keyword evidence="2" id="KW-0503">Monooxygenase</keyword>
<dbReference type="OrthoDB" id="123158at2"/>
<proteinExistence type="predicted"/>
<name>A0A0E4CT66_9STRE</name>
<dbReference type="RefSeq" id="WP_093650937.1">
    <property type="nucleotide sequence ID" value="NZ_CTEN01000003.1"/>
</dbReference>
<dbReference type="STRING" id="1608583.BN1356_01733"/>
<organism evidence="2 3">
    <name type="scientific">Streptococcus varani</name>
    <dbReference type="NCBI Taxonomy" id="1608583"/>
    <lineage>
        <taxon>Bacteria</taxon>
        <taxon>Bacillati</taxon>
        <taxon>Bacillota</taxon>
        <taxon>Bacilli</taxon>
        <taxon>Lactobacillales</taxon>
        <taxon>Streptococcaceae</taxon>
        <taxon>Streptococcus</taxon>
    </lineage>
</organism>
<evidence type="ECO:0000313" key="3">
    <source>
        <dbReference type="Proteomes" id="UP000198604"/>
    </source>
</evidence>
<dbReference type="Pfam" id="PF03992">
    <property type="entry name" value="ABM"/>
    <property type="match status" value="1"/>
</dbReference>
<evidence type="ECO:0000313" key="2">
    <source>
        <dbReference type="EMBL" id="CQR25391.1"/>
    </source>
</evidence>